<dbReference type="GO" id="GO:0005886">
    <property type="term" value="C:plasma membrane"/>
    <property type="evidence" value="ECO:0007669"/>
    <property type="project" value="UniProtKB-SubCell"/>
</dbReference>
<feature type="transmembrane region" description="Helical" evidence="7">
    <location>
        <begin position="7"/>
        <end position="30"/>
    </location>
</feature>
<keyword evidence="4 7" id="KW-0812">Transmembrane</keyword>
<keyword evidence="2" id="KW-0813">Transport</keyword>
<evidence type="ECO:0000256" key="7">
    <source>
        <dbReference type="SAM" id="Phobius"/>
    </source>
</evidence>
<feature type="transmembrane region" description="Helical" evidence="7">
    <location>
        <begin position="139"/>
        <end position="164"/>
    </location>
</feature>
<evidence type="ECO:0000256" key="4">
    <source>
        <dbReference type="ARBA" id="ARBA00022692"/>
    </source>
</evidence>
<evidence type="ECO:0000256" key="2">
    <source>
        <dbReference type="ARBA" id="ARBA00022448"/>
    </source>
</evidence>
<evidence type="ECO:0000256" key="1">
    <source>
        <dbReference type="ARBA" id="ARBA00004651"/>
    </source>
</evidence>
<feature type="transmembrane region" description="Helical" evidence="7">
    <location>
        <begin position="103"/>
        <end position="127"/>
    </location>
</feature>
<dbReference type="AlphaFoldDB" id="A0AAU7KDH9"/>
<keyword evidence="5 7" id="KW-1133">Transmembrane helix</keyword>
<dbReference type="GO" id="GO:0000041">
    <property type="term" value="P:transition metal ion transport"/>
    <property type="evidence" value="ECO:0007669"/>
    <property type="project" value="InterPro"/>
</dbReference>
<protein>
    <submittedName>
        <fullName evidence="8">Energy-coupling factor ABC transporter permease</fullName>
    </submittedName>
</protein>
<keyword evidence="6 7" id="KW-0472">Membrane</keyword>
<dbReference type="Pfam" id="PF01891">
    <property type="entry name" value="CbiM"/>
    <property type="match status" value="1"/>
</dbReference>
<feature type="transmembrane region" description="Helical" evidence="7">
    <location>
        <begin position="71"/>
        <end position="97"/>
    </location>
</feature>
<evidence type="ECO:0000313" key="8">
    <source>
        <dbReference type="EMBL" id="XBO69248.1"/>
    </source>
</evidence>
<name>A0AAU7KDH9_9GAMM</name>
<gene>
    <name evidence="8" type="ORF">NFG58_11425</name>
</gene>
<organism evidence="8">
    <name type="scientific">Halomonas sp. RT37</name>
    <dbReference type="NCBI Taxonomy" id="2950872"/>
    <lineage>
        <taxon>Bacteria</taxon>
        <taxon>Pseudomonadati</taxon>
        <taxon>Pseudomonadota</taxon>
        <taxon>Gammaproteobacteria</taxon>
        <taxon>Oceanospirillales</taxon>
        <taxon>Halomonadaceae</taxon>
        <taxon>Halomonas</taxon>
    </lineage>
</organism>
<proteinExistence type="predicted"/>
<feature type="transmembrane region" description="Helical" evidence="7">
    <location>
        <begin position="184"/>
        <end position="206"/>
    </location>
</feature>
<evidence type="ECO:0000256" key="6">
    <source>
        <dbReference type="ARBA" id="ARBA00023136"/>
    </source>
</evidence>
<dbReference type="InterPro" id="IPR002751">
    <property type="entry name" value="CbiM/NikMN"/>
</dbReference>
<dbReference type="EMBL" id="CP098827">
    <property type="protein sequence ID" value="XBO69248.1"/>
    <property type="molecule type" value="Genomic_DNA"/>
</dbReference>
<keyword evidence="3" id="KW-1003">Cell membrane</keyword>
<evidence type="ECO:0000256" key="5">
    <source>
        <dbReference type="ARBA" id="ARBA00022989"/>
    </source>
</evidence>
<comment type="subcellular location">
    <subcellularLocation>
        <location evidence="1">Cell membrane</location>
        <topology evidence="1">Multi-pass membrane protein</topology>
    </subcellularLocation>
</comment>
<accession>A0AAU7KDH9</accession>
<evidence type="ECO:0000256" key="3">
    <source>
        <dbReference type="ARBA" id="ARBA00022475"/>
    </source>
</evidence>
<dbReference type="RefSeq" id="WP_348814357.1">
    <property type="nucleotide sequence ID" value="NZ_CP098827.1"/>
</dbReference>
<sequence length="230" mass="25428">MSFAQVILAPWLIWVCAGVALSALVLALFQRPWRALFQDSGLQHRWLAATLMVAMLWQLRAQAVDWLSLHLLFTTLMTLVFRGPLALLSCLLVNLSLVLTGRVAWPLLGVNLVVTGLVPMLVTVLIWRLVDRRLPSHPMVFLFIGGFWCAALSALASGLAVLGLTRLGASDPSALFQASEYARFLPLLMPSEAFISGMLLSILMFYHPHWVATFNDSRYLDDDGRGGRGP</sequence>
<dbReference type="Gene3D" id="1.10.1760.20">
    <property type="match status" value="1"/>
</dbReference>
<reference evidence="8" key="1">
    <citation type="submission" date="2022-06" db="EMBL/GenBank/DDBJ databases">
        <title>A novel DMS-producing enzyme.</title>
        <authorList>
            <person name="Zhang Y."/>
        </authorList>
    </citation>
    <scope>NUCLEOTIDE SEQUENCE</scope>
    <source>
        <strain evidence="8">RT37</strain>
    </source>
</reference>